<evidence type="ECO:0008006" key="14">
    <source>
        <dbReference type="Google" id="ProtNLM"/>
    </source>
</evidence>
<feature type="transmembrane region" description="Helical" evidence="9">
    <location>
        <begin position="460"/>
        <end position="479"/>
    </location>
</feature>
<sequence>MTTSLAGATGTFDGVGHGTGATPTDDPDGGSAGDHAPRRGRRSAGGAFRARRLGARVLDRVRPTRQIWPVYALLAATAVLYLVGLDASGWANPFYSAAAQAGSQNLIAFLFGSSDAANAITVDKPPASLWFMAISVTLFGLNSFAILLPQALMGVAAVGTVYAAVTRVAGRVGGLVGGAVLAVTPVAALMFRFNNPDALLVLLLSLAAYATVRSIESGRARWLIGCGVLIGFAFLTKQMQALLVVPGFGLVYLVAAPHRIGRRLLHLLGALAALVVSAGWWIALVELTPARYRPYIGGSQTNSILELTFGYNGFGRLTGDEVGSVGGGGATSTTGLFRMFSASFGGQISWLLPAALVLLVVVLWATRRQPRTDPARAAVLVWGSWLVVTGVVFSFMAGIIHEYYSVALAPAIAAVVGIGVGLLWERRRESVPALLLGATMMMTAFWAFILLARTPTFVPWLRWVILFGGMLAGVGLVVLPHVTRPVARTVAAAAVVLALAGPTSYSVQTASTGHTGAIVTAGPSTGTGFGGRGGMGGQNTGQGGTAPQGAGQAPGAGQANGTGQPPTGTGQQGGMGGAGGMGGLLNATTPGTALVAALTKDAGDYTWAAAVVGSNNAAGYQLATGLPVMAVGGFNGTDPAPTLAQFQQLVADGKIHYWIPGTIGMQSNGGSDAASAIDAWVQANYTATTVDGVTVYDLTP</sequence>
<feature type="domain" description="Putative mannosyltransferase YkcA/B-like C-terminal" evidence="11">
    <location>
        <begin position="594"/>
        <end position="684"/>
    </location>
</feature>
<feature type="domain" description="Glycosyltransferase RgtA/B/C/D-like" evidence="10">
    <location>
        <begin position="123"/>
        <end position="280"/>
    </location>
</feature>
<gene>
    <name evidence="12" type="ORF">GCM10011512_27000</name>
</gene>
<keyword evidence="5 9" id="KW-0812">Transmembrane</keyword>
<feature type="region of interest" description="Disordered" evidence="8">
    <location>
        <begin position="528"/>
        <end position="582"/>
    </location>
</feature>
<evidence type="ECO:0000256" key="4">
    <source>
        <dbReference type="ARBA" id="ARBA00022679"/>
    </source>
</evidence>
<evidence type="ECO:0000313" key="13">
    <source>
        <dbReference type="Proteomes" id="UP000597761"/>
    </source>
</evidence>
<evidence type="ECO:0000256" key="2">
    <source>
        <dbReference type="ARBA" id="ARBA00022475"/>
    </source>
</evidence>
<feature type="transmembrane region" description="Helical" evidence="9">
    <location>
        <begin position="403"/>
        <end position="424"/>
    </location>
</feature>
<feature type="transmembrane region" description="Helical" evidence="9">
    <location>
        <begin position="264"/>
        <end position="283"/>
    </location>
</feature>
<feature type="transmembrane region" description="Helical" evidence="9">
    <location>
        <begin position="129"/>
        <end position="148"/>
    </location>
</feature>
<evidence type="ECO:0000256" key="8">
    <source>
        <dbReference type="SAM" id="MobiDB-lite"/>
    </source>
</evidence>
<dbReference type="RefSeq" id="WP_188668944.1">
    <property type="nucleotide sequence ID" value="NZ_BMJI01000022.1"/>
</dbReference>
<feature type="transmembrane region" description="Helical" evidence="9">
    <location>
        <begin position="431"/>
        <end position="454"/>
    </location>
</feature>
<dbReference type="EMBL" id="BMJI01000022">
    <property type="protein sequence ID" value="GGC98673.1"/>
    <property type="molecule type" value="Genomic_DNA"/>
</dbReference>
<evidence type="ECO:0000256" key="6">
    <source>
        <dbReference type="ARBA" id="ARBA00022989"/>
    </source>
</evidence>
<dbReference type="Proteomes" id="UP000597761">
    <property type="component" value="Unassembled WGS sequence"/>
</dbReference>
<accession>A0ABQ1PL37</accession>
<dbReference type="PANTHER" id="PTHR33908">
    <property type="entry name" value="MANNOSYLTRANSFERASE YKCB-RELATED"/>
    <property type="match status" value="1"/>
</dbReference>
<proteinExistence type="predicted"/>
<feature type="compositionally biased region" description="Gly residues" evidence="8">
    <location>
        <begin position="570"/>
        <end position="582"/>
    </location>
</feature>
<feature type="transmembrane region" description="Helical" evidence="9">
    <location>
        <begin position="70"/>
        <end position="91"/>
    </location>
</feature>
<feature type="transmembrane region" description="Helical" evidence="9">
    <location>
        <begin position="377"/>
        <end position="397"/>
    </location>
</feature>
<keyword evidence="13" id="KW-1185">Reference proteome</keyword>
<dbReference type="Pfam" id="PF24878">
    <property type="entry name" value="YkcB_C"/>
    <property type="match status" value="1"/>
</dbReference>
<feature type="transmembrane region" description="Helical" evidence="9">
    <location>
        <begin position="168"/>
        <end position="191"/>
    </location>
</feature>
<protein>
    <recommendedName>
        <fullName evidence="14">Glycosyl transferase</fullName>
    </recommendedName>
</protein>
<dbReference type="PANTHER" id="PTHR33908:SF3">
    <property type="entry name" value="UNDECAPRENYL PHOSPHATE-ALPHA-4-AMINO-4-DEOXY-L-ARABINOSE ARABINOSYL TRANSFERASE"/>
    <property type="match status" value="1"/>
</dbReference>
<evidence type="ECO:0000256" key="1">
    <source>
        <dbReference type="ARBA" id="ARBA00004651"/>
    </source>
</evidence>
<evidence type="ECO:0000259" key="10">
    <source>
        <dbReference type="Pfam" id="PF13231"/>
    </source>
</evidence>
<evidence type="ECO:0000313" key="12">
    <source>
        <dbReference type="EMBL" id="GGC98673.1"/>
    </source>
</evidence>
<dbReference type="InterPro" id="IPR056785">
    <property type="entry name" value="YkcA/B-like_C"/>
</dbReference>
<feature type="transmembrane region" description="Helical" evidence="9">
    <location>
        <begin position="348"/>
        <end position="365"/>
    </location>
</feature>
<organism evidence="12 13">
    <name type="scientific">Tersicoccus solisilvae</name>
    <dbReference type="NCBI Taxonomy" id="1882339"/>
    <lineage>
        <taxon>Bacteria</taxon>
        <taxon>Bacillati</taxon>
        <taxon>Actinomycetota</taxon>
        <taxon>Actinomycetes</taxon>
        <taxon>Micrococcales</taxon>
        <taxon>Micrococcaceae</taxon>
        <taxon>Tersicoccus</taxon>
    </lineage>
</organism>
<dbReference type="Pfam" id="PF13231">
    <property type="entry name" value="PMT_2"/>
    <property type="match status" value="1"/>
</dbReference>
<evidence type="ECO:0000256" key="9">
    <source>
        <dbReference type="SAM" id="Phobius"/>
    </source>
</evidence>
<keyword evidence="6 9" id="KW-1133">Transmembrane helix</keyword>
<keyword evidence="4" id="KW-0808">Transferase</keyword>
<keyword evidence="3" id="KW-0328">Glycosyltransferase</keyword>
<evidence type="ECO:0000256" key="7">
    <source>
        <dbReference type="ARBA" id="ARBA00023136"/>
    </source>
</evidence>
<dbReference type="InterPro" id="IPR050297">
    <property type="entry name" value="LipidA_mod_glycosyltrf_83"/>
</dbReference>
<dbReference type="InterPro" id="IPR038731">
    <property type="entry name" value="RgtA/B/C-like"/>
</dbReference>
<comment type="caution">
    <text evidence="12">The sequence shown here is derived from an EMBL/GenBank/DDBJ whole genome shotgun (WGS) entry which is preliminary data.</text>
</comment>
<feature type="compositionally biased region" description="Gly residues" evidence="8">
    <location>
        <begin position="528"/>
        <end position="560"/>
    </location>
</feature>
<keyword evidence="7 9" id="KW-0472">Membrane</keyword>
<comment type="subcellular location">
    <subcellularLocation>
        <location evidence="1">Cell membrane</location>
        <topology evidence="1">Multi-pass membrane protein</topology>
    </subcellularLocation>
</comment>
<evidence type="ECO:0000259" key="11">
    <source>
        <dbReference type="Pfam" id="PF24878"/>
    </source>
</evidence>
<evidence type="ECO:0000256" key="5">
    <source>
        <dbReference type="ARBA" id="ARBA00022692"/>
    </source>
</evidence>
<name>A0ABQ1PL37_9MICC</name>
<feature type="transmembrane region" description="Helical" evidence="9">
    <location>
        <begin position="222"/>
        <end position="252"/>
    </location>
</feature>
<feature type="region of interest" description="Disordered" evidence="8">
    <location>
        <begin position="1"/>
        <end position="46"/>
    </location>
</feature>
<keyword evidence="2" id="KW-1003">Cell membrane</keyword>
<reference evidence="13" key="1">
    <citation type="journal article" date="2019" name="Int. J. Syst. Evol. Microbiol.">
        <title>The Global Catalogue of Microorganisms (GCM) 10K type strain sequencing project: providing services to taxonomists for standard genome sequencing and annotation.</title>
        <authorList>
            <consortium name="The Broad Institute Genomics Platform"/>
            <consortium name="The Broad Institute Genome Sequencing Center for Infectious Disease"/>
            <person name="Wu L."/>
            <person name="Ma J."/>
        </authorList>
    </citation>
    <scope>NUCLEOTIDE SEQUENCE [LARGE SCALE GENOMIC DNA]</scope>
    <source>
        <strain evidence="13">CGMCC 1.15480</strain>
    </source>
</reference>
<evidence type="ECO:0000256" key="3">
    <source>
        <dbReference type="ARBA" id="ARBA00022676"/>
    </source>
</evidence>